<evidence type="ECO:0000313" key="5">
    <source>
        <dbReference type="EMBL" id="KLO13146.1"/>
    </source>
</evidence>
<gene>
    <name evidence="5" type="ORF">SCHPADRAFT_940615</name>
</gene>
<dbReference type="Proteomes" id="UP000053477">
    <property type="component" value="Unassembled WGS sequence"/>
</dbReference>
<proteinExistence type="predicted"/>
<evidence type="ECO:0000256" key="2">
    <source>
        <dbReference type="ARBA" id="ARBA00022491"/>
    </source>
</evidence>
<dbReference type="GO" id="GO:0000118">
    <property type="term" value="C:histone deacetylase complex"/>
    <property type="evidence" value="ECO:0007669"/>
    <property type="project" value="TreeGrafter"/>
</dbReference>
<organism evidence="5 6">
    <name type="scientific">Schizopora paradoxa</name>
    <dbReference type="NCBI Taxonomy" id="27342"/>
    <lineage>
        <taxon>Eukaryota</taxon>
        <taxon>Fungi</taxon>
        <taxon>Dikarya</taxon>
        <taxon>Basidiomycota</taxon>
        <taxon>Agaricomycotina</taxon>
        <taxon>Agaricomycetes</taxon>
        <taxon>Hymenochaetales</taxon>
        <taxon>Schizoporaceae</taxon>
        <taxon>Schizopora</taxon>
    </lineage>
</organism>
<accession>A0A0H2S8E5</accession>
<dbReference type="InterPro" id="IPR036600">
    <property type="entry name" value="PAH_sf"/>
</dbReference>
<evidence type="ECO:0000256" key="3">
    <source>
        <dbReference type="ARBA" id="ARBA00023242"/>
    </source>
</evidence>
<dbReference type="InterPro" id="IPR039774">
    <property type="entry name" value="Sin3-like"/>
</dbReference>
<dbReference type="GO" id="GO:0000785">
    <property type="term" value="C:chromatin"/>
    <property type="evidence" value="ECO:0007669"/>
    <property type="project" value="TreeGrafter"/>
</dbReference>
<comment type="subcellular location">
    <subcellularLocation>
        <location evidence="1 4">Nucleus</location>
    </subcellularLocation>
</comment>
<dbReference type="PANTHER" id="PTHR12346">
    <property type="entry name" value="SIN3B-RELATED"/>
    <property type="match status" value="1"/>
</dbReference>
<keyword evidence="3 4" id="KW-0539">Nucleus</keyword>
<dbReference type="PANTHER" id="PTHR12346:SF0">
    <property type="entry name" value="SIN3A, ISOFORM G"/>
    <property type="match status" value="1"/>
</dbReference>
<evidence type="ECO:0008006" key="7">
    <source>
        <dbReference type="Google" id="ProtNLM"/>
    </source>
</evidence>
<dbReference type="Pfam" id="PF02671">
    <property type="entry name" value="PAH"/>
    <property type="match status" value="1"/>
</dbReference>
<reference evidence="5 6" key="1">
    <citation type="submission" date="2015-04" db="EMBL/GenBank/DDBJ databases">
        <title>Complete genome sequence of Schizopora paradoxa KUC8140, a cosmopolitan wood degrader in East Asia.</title>
        <authorList>
            <consortium name="DOE Joint Genome Institute"/>
            <person name="Min B."/>
            <person name="Park H."/>
            <person name="Jang Y."/>
            <person name="Kim J.-J."/>
            <person name="Kim K.H."/>
            <person name="Pangilinan J."/>
            <person name="Lipzen A."/>
            <person name="Riley R."/>
            <person name="Grigoriev I.V."/>
            <person name="Spatafora J.W."/>
            <person name="Choi I.-G."/>
        </authorList>
    </citation>
    <scope>NUCLEOTIDE SEQUENCE [LARGE SCALE GENOMIC DNA]</scope>
    <source>
        <strain evidence="5 6">KUC8140</strain>
    </source>
</reference>
<dbReference type="OrthoDB" id="10265969at2759"/>
<sequence length="183" mass="20071">MDRILAEADAWTYLDAVKAQLGTDASGMSQYNEFLGILREFRFGSNNVISVMEKVGTLFRDYPDLIVGFHSFLPLGYGMDAASEGPVTLVVLIAPYGVATYQYFAHLEQNIYGFTHLHSHPSLASSDILQLGLSPSSPAFVPLGAELSLELKISVIPARAFSSVRLGFERPPYLLFVSPPDPR</sequence>
<dbReference type="GO" id="GO:0000122">
    <property type="term" value="P:negative regulation of transcription by RNA polymerase II"/>
    <property type="evidence" value="ECO:0007669"/>
    <property type="project" value="TreeGrafter"/>
</dbReference>
<dbReference type="InterPro" id="IPR003822">
    <property type="entry name" value="PAH"/>
</dbReference>
<dbReference type="EMBL" id="KQ085964">
    <property type="protein sequence ID" value="KLO13146.1"/>
    <property type="molecule type" value="Genomic_DNA"/>
</dbReference>
<keyword evidence="6" id="KW-1185">Reference proteome</keyword>
<evidence type="ECO:0000256" key="1">
    <source>
        <dbReference type="ARBA" id="ARBA00004123"/>
    </source>
</evidence>
<dbReference type="PROSITE" id="PS51477">
    <property type="entry name" value="PAH"/>
    <property type="match status" value="1"/>
</dbReference>
<keyword evidence="2" id="KW-0678">Repressor</keyword>
<dbReference type="InParanoid" id="A0A0H2S8E5"/>
<dbReference type="SUPFAM" id="SSF47762">
    <property type="entry name" value="PAH2 domain"/>
    <property type="match status" value="1"/>
</dbReference>
<name>A0A0H2S8E5_9AGAM</name>
<evidence type="ECO:0000256" key="4">
    <source>
        <dbReference type="PROSITE-ProRule" id="PRU00810"/>
    </source>
</evidence>
<evidence type="ECO:0000313" key="6">
    <source>
        <dbReference type="Proteomes" id="UP000053477"/>
    </source>
</evidence>
<protein>
    <recommendedName>
        <fullName evidence="7">PAH2 domain-containing protein</fullName>
    </recommendedName>
</protein>
<dbReference type="AlphaFoldDB" id="A0A0H2S8E5"/>
<dbReference type="Gene3D" id="1.20.1160.11">
    <property type="entry name" value="Paired amphipathic helix"/>
    <property type="match status" value="1"/>
</dbReference>
<dbReference type="STRING" id="27342.A0A0H2S8E5"/>
<dbReference type="GO" id="GO:0003714">
    <property type="term" value="F:transcription corepressor activity"/>
    <property type="evidence" value="ECO:0007669"/>
    <property type="project" value="InterPro"/>
</dbReference>